<proteinExistence type="predicted"/>
<evidence type="ECO:0000313" key="3">
    <source>
        <dbReference type="Proteomes" id="UP000215355"/>
    </source>
</evidence>
<dbReference type="KEGG" id="smiz:4412673_03837"/>
<keyword evidence="1" id="KW-0812">Transmembrane</keyword>
<dbReference type="Proteomes" id="UP000215355">
    <property type="component" value="Chromosome 1"/>
</dbReference>
<dbReference type="InterPro" id="IPR016032">
    <property type="entry name" value="Sig_transdc_resp-reg_C-effctor"/>
</dbReference>
<evidence type="ECO:0000313" key="2">
    <source>
        <dbReference type="EMBL" id="SNV62935.1"/>
    </source>
</evidence>
<protein>
    <submittedName>
        <fullName evidence="2">ATP-dependent transcriptional regulator</fullName>
    </submittedName>
</protein>
<gene>
    <name evidence="2" type="ORF">SAMEA4412673_03837</name>
</gene>
<dbReference type="Gene3D" id="1.25.40.10">
    <property type="entry name" value="Tetratricopeptide repeat domain"/>
    <property type="match status" value="1"/>
</dbReference>
<dbReference type="GO" id="GO:0003677">
    <property type="term" value="F:DNA binding"/>
    <property type="evidence" value="ECO:0007669"/>
    <property type="project" value="InterPro"/>
</dbReference>
<sequence>MMKPRPRKLNLFLIFVMLLLAYPFCSLSAQTKGEEEMAALEEVLGTNVNFNGDTLALVARLDSVKLLAEAERSVPLKWAYYMLMADGFSIAFDRVNPITDRYYRLARELVSSPKTRELLQVGLMRQGYYHFIYRDVSRAIPFFLRADDMDQEVDLGKVPNITENYGFAAGFYSFIGNQAKAREYLQKALPFAKNPSRKRIDMLNSLGVYSVKDSLLEEGNRYFKLAIAAAKSAQDSVWMGIITGNIADIERKKGNRELAIKLLLKNVSLSKRFGETQDAMRANLELANMYIAKGEPEKARGHVLDAQADMAQKPYYLPYMMESKRLLSKVAGIQKNPQEELKYIKEYLQLKDSIDEKLDFEKLQKVAYQWEVQRYAQGLENEGLRRRKDLQTYIYVFIFIVLGLALILLLVNRSKNRIMYMNAALERDQLELSYEKQLVDHELEALNRSLQEFTDTIKQNDLTIQRFRNEVIQNLDHFPDRQELFNDSLNKMLEKQVMTEERWVKFNDIFERVYPGYLAKEKEAYPRLTDYDFRLISLMKLGLSNRSMADLLGITLEGVKKAKQRLKKKMERQ</sequence>
<name>A0AAJ5C221_9SPHI</name>
<keyword evidence="1" id="KW-0472">Membrane</keyword>
<dbReference type="RefSeq" id="WP_139185498.1">
    <property type="nucleotide sequence ID" value="NZ_FNGK01000004.1"/>
</dbReference>
<evidence type="ECO:0000256" key="1">
    <source>
        <dbReference type="SAM" id="Phobius"/>
    </source>
</evidence>
<dbReference type="SUPFAM" id="SSF48452">
    <property type="entry name" value="TPR-like"/>
    <property type="match status" value="1"/>
</dbReference>
<dbReference type="AlphaFoldDB" id="A0AAJ5C221"/>
<dbReference type="InterPro" id="IPR011990">
    <property type="entry name" value="TPR-like_helical_dom_sf"/>
</dbReference>
<dbReference type="GO" id="GO:0006355">
    <property type="term" value="P:regulation of DNA-templated transcription"/>
    <property type="evidence" value="ECO:0007669"/>
    <property type="project" value="InterPro"/>
</dbReference>
<accession>A0AAJ5C221</accession>
<dbReference type="SUPFAM" id="SSF46894">
    <property type="entry name" value="C-terminal effector domain of the bipartite response regulators"/>
    <property type="match status" value="1"/>
</dbReference>
<keyword evidence="1" id="KW-1133">Transmembrane helix</keyword>
<organism evidence="2 3">
    <name type="scientific">Sphingobacterium mizutaii</name>
    <dbReference type="NCBI Taxonomy" id="1010"/>
    <lineage>
        <taxon>Bacteria</taxon>
        <taxon>Pseudomonadati</taxon>
        <taxon>Bacteroidota</taxon>
        <taxon>Sphingobacteriia</taxon>
        <taxon>Sphingobacteriales</taxon>
        <taxon>Sphingobacteriaceae</taxon>
        <taxon>Sphingobacterium</taxon>
    </lineage>
</organism>
<feature type="transmembrane region" description="Helical" evidence="1">
    <location>
        <begin position="393"/>
        <end position="411"/>
    </location>
</feature>
<reference evidence="2 3" key="1">
    <citation type="submission" date="2017-06" db="EMBL/GenBank/DDBJ databases">
        <authorList>
            <consortium name="Pathogen Informatics"/>
        </authorList>
    </citation>
    <scope>NUCLEOTIDE SEQUENCE [LARGE SCALE GENOMIC DNA]</scope>
    <source>
        <strain evidence="2 3">NCTC12149</strain>
    </source>
</reference>
<dbReference type="EMBL" id="LT906468">
    <property type="protein sequence ID" value="SNV62935.1"/>
    <property type="molecule type" value="Genomic_DNA"/>
</dbReference>